<reference evidence="1 2" key="1">
    <citation type="submission" date="2019-05" db="EMBL/GenBank/DDBJ databases">
        <authorList>
            <consortium name="Pathogen Informatics"/>
        </authorList>
    </citation>
    <scope>NUCLEOTIDE SEQUENCE [LARGE SCALE GENOMIC DNA]</scope>
    <source>
        <strain evidence="1 2">NCTC10696</strain>
    </source>
</reference>
<sequence length="276" mass="31904">MSNGIIVCITNYPSMTKRKATKNKGVLPESTQPVAEIKNDDLDFSFLIEEDPIGAKNSKDEYVDPNDDFTIDGLDYDWSESSFNENNGLGNKRLSSYSESVKEELVEIIAKIRKITSENDPYEFDAKNNLVLSYLTSYHTKYCFYVPSFLVWLLKDYGFYAEINELQIKAPEYHESSGQIKFRKDMILSRKDGVFVFACCFRRSLKNFMNVTKGYGHILWAFELFIEGLCNDNGCNESMFRCDEESIRTLGIAEMSLFSYEAQNNKAYEQCEIRFE</sequence>
<dbReference type="EMBL" id="LR590482">
    <property type="protein sequence ID" value="VTR04748.1"/>
    <property type="molecule type" value="Genomic_DNA"/>
</dbReference>
<dbReference type="AlphaFoldDB" id="A0AAX3IDP4"/>
<accession>A0AAX3IDP4</accession>
<proteinExistence type="predicted"/>
<organism evidence="1 2">
    <name type="scientific">Pseudomonas synxantha</name>
    <dbReference type="NCBI Taxonomy" id="47883"/>
    <lineage>
        <taxon>Bacteria</taxon>
        <taxon>Pseudomonadati</taxon>
        <taxon>Pseudomonadota</taxon>
        <taxon>Gammaproteobacteria</taxon>
        <taxon>Pseudomonadales</taxon>
        <taxon>Pseudomonadaceae</taxon>
        <taxon>Pseudomonas</taxon>
    </lineage>
</organism>
<evidence type="ECO:0000313" key="2">
    <source>
        <dbReference type="Proteomes" id="UP000306562"/>
    </source>
</evidence>
<dbReference type="RefSeq" id="WP_138233660.1">
    <property type="nucleotide sequence ID" value="NZ_CBCSGQ010000006.1"/>
</dbReference>
<dbReference type="Proteomes" id="UP000306562">
    <property type="component" value="Chromosome"/>
</dbReference>
<gene>
    <name evidence="1" type="ORF">NCTC10696_05177</name>
</gene>
<evidence type="ECO:0000313" key="1">
    <source>
        <dbReference type="EMBL" id="VTR04748.1"/>
    </source>
</evidence>
<protein>
    <submittedName>
        <fullName evidence="1">Uncharacterized protein</fullName>
    </submittedName>
</protein>
<name>A0AAX3IDP4_9PSED</name>